<evidence type="ECO:0000256" key="1">
    <source>
        <dbReference type="SAM" id="MobiDB-lite"/>
    </source>
</evidence>
<evidence type="ECO:0000313" key="3">
    <source>
        <dbReference type="Proteomes" id="UP000005259"/>
    </source>
</evidence>
<protein>
    <recommendedName>
        <fullName evidence="4">Lipoprotein</fullName>
    </recommendedName>
</protein>
<accession>A0A9W3JF55</accession>
<feature type="compositionally biased region" description="Basic and acidic residues" evidence="1">
    <location>
        <begin position="21"/>
        <end position="53"/>
    </location>
</feature>
<sequence>MKKIIVIGLALGLLAGCGSTEESKSEAKDKSTKSEEIKNTKEKGPLQEELNDKLKQEAEEVNFEAASYGEYEIGKKLKITGKITGLKNVEKSTVPEFTLTTEGDGHGMYKVMVTQPEVHVNQDEIILKNGVKLKYAMPITVYGTYNGKDEYGVPHISSTIVETNIKH</sequence>
<organism evidence="2 3">
    <name type="scientific">Bacillus thuringiensis HD-771</name>
    <dbReference type="NCBI Taxonomy" id="1218175"/>
    <lineage>
        <taxon>Bacteria</taxon>
        <taxon>Bacillati</taxon>
        <taxon>Bacillota</taxon>
        <taxon>Bacilli</taxon>
        <taxon>Bacillales</taxon>
        <taxon>Bacillaceae</taxon>
        <taxon>Bacillus</taxon>
        <taxon>Bacillus cereus group</taxon>
    </lineage>
</organism>
<feature type="region of interest" description="Disordered" evidence="1">
    <location>
        <begin position="18"/>
        <end position="53"/>
    </location>
</feature>
<reference evidence="2 3" key="1">
    <citation type="submission" date="2012-08" db="EMBL/GenBank/DDBJ databases">
        <authorList>
            <person name="Doggett N."/>
            <person name="Teshima H."/>
            <person name="Bruce D."/>
            <person name="Detter J.C."/>
            <person name="Johnson S.L."/>
            <person name="Han C."/>
        </authorList>
    </citation>
    <scope>NUCLEOTIDE SEQUENCE [LARGE SCALE GENOMIC DNA]</scope>
    <source>
        <strain evidence="2 3">HD-771</strain>
    </source>
</reference>
<proteinExistence type="predicted"/>
<dbReference type="RefSeq" id="WP_000721013.1">
    <property type="nucleotide sequence ID" value="NC_018500.1"/>
</dbReference>
<dbReference type="AlphaFoldDB" id="A0A9W3JF55"/>
<gene>
    <name evidence="2" type="ORF">BTG_28205</name>
</gene>
<dbReference type="KEGG" id="bti:BTG_28205"/>
<dbReference type="EMBL" id="CP003752">
    <property type="protein sequence ID" value="AFQ19038.1"/>
    <property type="molecule type" value="Genomic_DNA"/>
</dbReference>
<dbReference type="Proteomes" id="UP000005259">
    <property type="component" value="Chromosome"/>
</dbReference>
<name>A0A9W3JF55_BACTU</name>
<evidence type="ECO:0008006" key="4">
    <source>
        <dbReference type="Google" id="ProtNLM"/>
    </source>
</evidence>
<dbReference type="PROSITE" id="PS51257">
    <property type="entry name" value="PROKAR_LIPOPROTEIN"/>
    <property type="match status" value="1"/>
</dbReference>
<evidence type="ECO:0000313" key="2">
    <source>
        <dbReference type="EMBL" id="AFQ19038.1"/>
    </source>
</evidence>